<sequence>MDWKSFWDQPNAIYVSERHRIVHYRLIADELIALAGETAPALLDHGCGEALEAERVASACGRLYLVDAAPSVRAKLSARLGSFPGVAVLSPEDATAIADSSLDLVVANSVLQYLSSDELDASLALWRTKLKAGGRLVLADIVQPDVSPLADIGALLSLAWRHGFFPAALLGLMRTALSPYARLRKNLGLSMHREAELLARLSRFGFAATRATRNLGHNQARMTLIAQPA</sequence>
<dbReference type="InterPro" id="IPR013216">
    <property type="entry name" value="Methyltransf_11"/>
</dbReference>
<evidence type="ECO:0000259" key="1">
    <source>
        <dbReference type="Pfam" id="PF08241"/>
    </source>
</evidence>
<evidence type="ECO:0000313" key="3">
    <source>
        <dbReference type="Proteomes" id="UP000192872"/>
    </source>
</evidence>
<protein>
    <recommendedName>
        <fullName evidence="1">Methyltransferase type 11 domain-containing protein</fullName>
    </recommendedName>
</protein>
<dbReference type="Proteomes" id="UP000192872">
    <property type="component" value="Unassembled WGS sequence"/>
</dbReference>
<organism evidence="2 3">
    <name type="scientific">Candidatus Raskinella chloraquaticus</name>
    <dbReference type="NCBI Taxonomy" id="1951219"/>
    <lineage>
        <taxon>Bacteria</taxon>
        <taxon>Pseudomonadati</taxon>
        <taxon>Pseudomonadota</taxon>
        <taxon>Alphaproteobacteria</taxon>
        <taxon>Hyphomicrobiales</taxon>
        <taxon>Phreatobacteraceae</taxon>
        <taxon>Candidatus Raskinella</taxon>
    </lineage>
</organism>
<gene>
    <name evidence="2" type="ORF">A4S15_03590</name>
</gene>
<dbReference type="Gene3D" id="3.40.50.150">
    <property type="entry name" value="Vaccinia Virus protein VP39"/>
    <property type="match status" value="1"/>
</dbReference>
<dbReference type="STRING" id="1827387.A4S15_03590"/>
<comment type="caution">
    <text evidence="2">The sequence shown here is derived from an EMBL/GenBank/DDBJ whole genome shotgun (WGS) entry which is preliminary data.</text>
</comment>
<dbReference type="Pfam" id="PF08241">
    <property type="entry name" value="Methyltransf_11"/>
    <property type="match status" value="1"/>
</dbReference>
<evidence type="ECO:0000313" key="2">
    <source>
        <dbReference type="EMBL" id="OQW54690.1"/>
    </source>
</evidence>
<dbReference type="SUPFAM" id="SSF53335">
    <property type="entry name" value="S-adenosyl-L-methionine-dependent methyltransferases"/>
    <property type="match status" value="1"/>
</dbReference>
<proteinExistence type="predicted"/>
<name>A0A1W9I516_9HYPH</name>
<dbReference type="InterPro" id="IPR029063">
    <property type="entry name" value="SAM-dependent_MTases_sf"/>
</dbReference>
<dbReference type="GO" id="GO:0008757">
    <property type="term" value="F:S-adenosylmethionine-dependent methyltransferase activity"/>
    <property type="evidence" value="ECO:0007669"/>
    <property type="project" value="InterPro"/>
</dbReference>
<dbReference type="EMBL" id="LWDL01000001">
    <property type="protein sequence ID" value="OQW54690.1"/>
    <property type="molecule type" value="Genomic_DNA"/>
</dbReference>
<dbReference type="CDD" id="cd02440">
    <property type="entry name" value="AdoMet_MTases"/>
    <property type="match status" value="1"/>
</dbReference>
<dbReference type="RefSeq" id="WP_376801460.1">
    <property type="nucleotide sequence ID" value="NZ_DBNB01000021.1"/>
</dbReference>
<dbReference type="AlphaFoldDB" id="A0A1W9I516"/>
<feature type="domain" description="Methyltransferase type 11" evidence="1">
    <location>
        <begin position="43"/>
        <end position="138"/>
    </location>
</feature>
<accession>A0A1W9I516</accession>
<reference evidence="2 3" key="1">
    <citation type="journal article" date="2017" name="Water Res.">
        <title>Comammox in drinking water systems.</title>
        <authorList>
            <person name="Wang Y."/>
            <person name="Ma L."/>
            <person name="Mao Y."/>
            <person name="Jiang X."/>
            <person name="Xia Y."/>
            <person name="Yu K."/>
            <person name="Li B."/>
            <person name="Zhang T."/>
        </authorList>
    </citation>
    <scope>NUCLEOTIDE SEQUENCE [LARGE SCALE GENOMIC DNA]</scope>
    <source>
        <strain evidence="2">SG_bin8</strain>
    </source>
</reference>